<name>A0A1G5AXK8_9FIRM</name>
<evidence type="ECO:0000256" key="10">
    <source>
        <dbReference type="PIRSR" id="PIRSR001549-1"/>
    </source>
</evidence>
<comment type="function">
    <text evidence="8 9">Required for the first step of histidine biosynthesis. May allow the feedback regulation of ATP phosphoribosyltransferase activity by histidine.</text>
</comment>
<dbReference type="UniPathway" id="UPA00031">
    <property type="reaction ID" value="UER00006"/>
</dbReference>
<sequence>MNKVLLHTPDGVRDVYGSEYSDRLIIENKIHNVIKSYGYSDIDTPTFEFFDVFAEEINASDARELYKFFDKDGNTLVLRPDFTPAIARCASKVMLEDSKPVRVCYKGKTFLNTSSLQGKLKENTNIGVELMNDSSVYADAENIALLIEALKSTGLTNFQISIGDADYYKGICEEAGIDAETEEEIREQIIDKNIFAVEGILSERNVPEKYRGLIGKVAEFIGTDQALDKAQNEVSNKRSLDAIKRLKDLYRVLTNYGVEKYVSFDLGILSKFNYYTGVIFLAYTYGVGDAIAKGGRYDNLLGKYGTDAPSIGFSIVIDDLMSALYRQNAEVEHEAERVVITYNENNFEEKLSKAKELRQNGTNVALEAE</sequence>
<feature type="binding site" evidence="10">
    <location>
        <position position="129"/>
    </location>
    <ligand>
        <name>L-histidine</name>
        <dbReference type="ChEBI" id="CHEBI:57595"/>
    </ligand>
</feature>
<comment type="miscellaneous">
    <text evidence="9">This function is generally fulfilled by the C-terminal part of HisG, which is missing in some bacteria such as this one.</text>
</comment>
<feature type="binding site" evidence="10">
    <location>
        <begin position="274"/>
        <end position="275"/>
    </location>
    <ligand>
        <name>L-histidine</name>
        <dbReference type="ChEBI" id="CHEBI:57595"/>
    </ligand>
</feature>
<reference evidence="13" key="1">
    <citation type="submission" date="2016-10" db="EMBL/GenBank/DDBJ databases">
        <authorList>
            <person name="Varghese N."/>
            <person name="Submissions S."/>
        </authorList>
    </citation>
    <scope>NUCLEOTIDE SEQUENCE [LARGE SCALE GENOMIC DNA]</scope>
    <source>
        <strain evidence="13">XBD2006</strain>
    </source>
</reference>
<keyword evidence="12" id="KW-0328">Glycosyltransferase</keyword>
<dbReference type="Proteomes" id="UP000183047">
    <property type="component" value="Unassembled WGS sequence"/>
</dbReference>
<evidence type="ECO:0000256" key="4">
    <source>
        <dbReference type="ARBA" id="ARBA00020397"/>
    </source>
</evidence>
<keyword evidence="6 9" id="KW-0028">Amino-acid biosynthesis</keyword>
<evidence type="ECO:0000256" key="2">
    <source>
        <dbReference type="ARBA" id="ARBA00004667"/>
    </source>
</evidence>
<dbReference type="RefSeq" id="WP_074461220.1">
    <property type="nucleotide sequence ID" value="NZ_FMUR01000004.1"/>
</dbReference>
<gene>
    <name evidence="9" type="primary">hisZ</name>
    <name evidence="12" type="ORF">SAMN02910451_00418</name>
</gene>
<dbReference type="CDD" id="cd00773">
    <property type="entry name" value="HisRS-like_core"/>
    <property type="match status" value="1"/>
</dbReference>
<dbReference type="InterPro" id="IPR004516">
    <property type="entry name" value="HisRS/HisZ"/>
</dbReference>
<dbReference type="GO" id="GO:0006427">
    <property type="term" value="P:histidyl-tRNA aminoacylation"/>
    <property type="evidence" value="ECO:0007669"/>
    <property type="project" value="TreeGrafter"/>
</dbReference>
<dbReference type="SUPFAM" id="SSF55681">
    <property type="entry name" value="Class II aaRS and biotin synthetases"/>
    <property type="match status" value="1"/>
</dbReference>
<comment type="subunit">
    <text evidence="9">Heteromultimer composed of HisG and HisZ subunits.</text>
</comment>
<dbReference type="PANTHER" id="PTHR43707">
    <property type="entry name" value="HISTIDYL-TRNA SYNTHETASE"/>
    <property type="match status" value="1"/>
</dbReference>
<accession>A0A1G5AXK8</accession>
<evidence type="ECO:0000256" key="6">
    <source>
        <dbReference type="ARBA" id="ARBA00022605"/>
    </source>
</evidence>
<comment type="subcellular location">
    <subcellularLocation>
        <location evidence="1 9">Cytoplasm</location>
    </subcellularLocation>
</comment>
<keyword evidence="5 9" id="KW-0963">Cytoplasm</keyword>
<evidence type="ECO:0000313" key="12">
    <source>
        <dbReference type="EMBL" id="SCX82615.1"/>
    </source>
</evidence>
<keyword evidence="13" id="KW-1185">Reference proteome</keyword>
<dbReference type="EMBL" id="FMUR01000004">
    <property type="protein sequence ID" value="SCX82615.1"/>
    <property type="molecule type" value="Genomic_DNA"/>
</dbReference>
<evidence type="ECO:0000256" key="9">
    <source>
        <dbReference type="HAMAP-Rule" id="MF_00125"/>
    </source>
</evidence>
<comment type="pathway">
    <text evidence="2 9">Amino-acid biosynthesis; L-histidine biosynthesis; L-histidine from 5-phospho-alpha-D-ribose 1-diphosphate: step 1/9.</text>
</comment>
<evidence type="ECO:0000313" key="13">
    <source>
        <dbReference type="Proteomes" id="UP000183047"/>
    </source>
</evidence>
<dbReference type="GO" id="GO:0004821">
    <property type="term" value="F:histidine-tRNA ligase activity"/>
    <property type="evidence" value="ECO:0007669"/>
    <property type="project" value="TreeGrafter"/>
</dbReference>
<dbReference type="AlphaFoldDB" id="A0A1G5AXK8"/>
<proteinExistence type="inferred from homology"/>
<dbReference type="GO" id="GO:0005737">
    <property type="term" value="C:cytoplasm"/>
    <property type="evidence" value="ECO:0007669"/>
    <property type="project" value="UniProtKB-SubCell"/>
</dbReference>
<evidence type="ECO:0000259" key="11">
    <source>
        <dbReference type="Pfam" id="PF13393"/>
    </source>
</evidence>
<dbReference type="GO" id="GO:0140096">
    <property type="term" value="F:catalytic activity, acting on a protein"/>
    <property type="evidence" value="ECO:0007669"/>
    <property type="project" value="UniProtKB-ARBA"/>
</dbReference>
<evidence type="ECO:0000256" key="5">
    <source>
        <dbReference type="ARBA" id="ARBA00022490"/>
    </source>
</evidence>
<dbReference type="GO" id="GO:0016757">
    <property type="term" value="F:glycosyltransferase activity"/>
    <property type="evidence" value="ECO:0007669"/>
    <property type="project" value="UniProtKB-KW"/>
</dbReference>
<dbReference type="OrthoDB" id="9800814at2"/>
<protein>
    <recommendedName>
        <fullName evidence="4 9">ATP phosphoribosyltransferase regulatory subunit</fullName>
    </recommendedName>
</protein>
<comment type="similarity">
    <text evidence="3 9">Belongs to the class-II aminoacyl-tRNA synthetase family. HisZ subfamily.</text>
</comment>
<feature type="binding site" evidence="10">
    <location>
        <begin position="81"/>
        <end position="83"/>
    </location>
    <ligand>
        <name>L-histidine</name>
        <dbReference type="ChEBI" id="CHEBI:57595"/>
    </ligand>
</feature>
<dbReference type="Gene3D" id="3.30.930.10">
    <property type="entry name" value="Bira Bifunctional Protein, Domain 2"/>
    <property type="match status" value="1"/>
</dbReference>
<dbReference type="InterPro" id="IPR041715">
    <property type="entry name" value="HisRS-like_core"/>
</dbReference>
<organism evidence="12 13">
    <name type="scientific">Butyrivibrio hungatei</name>
    <dbReference type="NCBI Taxonomy" id="185008"/>
    <lineage>
        <taxon>Bacteria</taxon>
        <taxon>Bacillati</taxon>
        <taxon>Bacillota</taxon>
        <taxon>Clostridia</taxon>
        <taxon>Lachnospirales</taxon>
        <taxon>Lachnospiraceae</taxon>
        <taxon>Butyrivibrio</taxon>
    </lineage>
</organism>
<evidence type="ECO:0000256" key="7">
    <source>
        <dbReference type="ARBA" id="ARBA00023102"/>
    </source>
</evidence>
<dbReference type="InterPro" id="IPR004517">
    <property type="entry name" value="HisZ"/>
</dbReference>
<keyword evidence="7 9" id="KW-0368">Histidine biosynthesis</keyword>
<dbReference type="GO" id="GO:0000105">
    <property type="term" value="P:L-histidine biosynthetic process"/>
    <property type="evidence" value="ECO:0007669"/>
    <property type="project" value="UniProtKB-UniRule"/>
</dbReference>
<dbReference type="Pfam" id="PF13393">
    <property type="entry name" value="tRNA-synt_His"/>
    <property type="match status" value="1"/>
</dbReference>
<dbReference type="STRING" id="185008.bhn_I1359"/>
<feature type="domain" description="Class II Histidinyl-tRNA synthetase (HisRS)-like catalytic core" evidence="11">
    <location>
        <begin position="11"/>
        <end position="320"/>
    </location>
</feature>
<evidence type="ECO:0000256" key="8">
    <source>
        <dbReference type="ARBA" id="ARBA00025246"/>
    </source>
</evidence>
<dbReference type="PIRSF" id="PIRSF001549">
    <property type="entry name" value="His-tRNA_synth"/>
    <property type="match status" value="1"/>
</dbReference>
<dbReference type="HAMAP" id="MF_00125">
    <property type="entry name" value="HisZ"/>
    <property type="match status" value="1"/>
</dbReference>
<dbReference type="InterPro" id="IPR045864">
    <property type="entry name" value="aa-tRNA-synth_II/BPL/LPL"/>
</dbReference>
<evidence type="ECO:0000256" key="3">
    <source>
        <dbReference type="ARBA" id="ARBA00005539"/>
    </source>
</evidence>
<evidence type="ECO:0000256" key="1">
    <source>
        <dbReference type="ARBA" id="ARBA00004496"/>
    </source>
</evidence>
<dbReference type="NCBIfam" id="TIGR00443">
    <property type="entry name" value="hisZ_biosyn_reg"/>
    <property type="match status" value="1"/>
</dbReference>
<keyword evidence="12" id="KW-0808">Transferase</keyword>
<dbReference type="PANTHER" id="PTHR43707:SF6">
    <property type="entry name" value="ATP PHOSPHORIBOSYLTRANSFERASE REGULATORY SUBUNIT"/>
    <property type="match status" value="1"/>
</dbReference>